<proteinExistence type="predicted"/>
<evidence type="ECO:0000313" key="2">
    <source>
        <dbReference type="WBParaSite" id="PS1159_v2.g16771.t1"/>
    </source>
</evidence>
<reference evidence="2" key="1">
    <citation type="submission" date="2022-11" db="UniProtKB">
        <authorList>
            <consortium name="WormBaseParasite"/>
        </authorList>
    </citation>
    <scope>IDENTIFICATION</scope>
</reference>
<sequence length="537" mass="59114">MERSTISNKNVVRYQSYREHHELNSHIYTDNLLDIDVESGVQRYEYGHSPRSHDRMIAFSFRRKSPQPTKIGESQKVAPTMQTQLKPLQGEIGRSAKFPQPTKIGESQKVAPTMQTQLKPLQGEIGRSAKFVCGFSGDQPITVKWFHNGKEIKSAFDTLIRTTDSESSLDLTKLKKVHEGDYSVRIENVAGQVESSANLVVNAATMRGIAPDFRAKLTDQRIQQNSSARFTCSIIGEPKPTVAWFKDGKQLPNMDRYQMSENDNESILEISDITPPDGGVYEVVLKNAAGEARCKAKLNVILAKTGKGTEAGPKLEAPRFTEQIQPIIVNEGQNAEFRAKYSGQPEPTIRWYRNNEPIKPSRNHDIGNGNGEAWLKISECNQDDVAEYKVDAINPAGKAATVANLVVRPPAGKLAGSVKPGSASQTVMKATANGTEQQGKQSKSPQFLQKLNAINARPGENVKFVAEIDGDPQPTITWKFNGRNLMGGRDHKISLTGNKATLEIIRVSASNSGTYQITIKNPNGTATSEAKLSLQSR</sequence>
<dbReference type="WBParaSite" id="PS1159_v2.g16771.t1">
    <property type="protein sequence ID" value="PS1159_v2.g16771.t1"/>
    <property type="gene ID" value="PS1159_v2.g16771"/>
</dbReference>
<accession>A0AC35FEN7</accession>
<name>A0AC35FEN7_9BILA</name>
<organism evidence="1 2">
    <name type="scientific">Panagrolaimus sp. PS1159</name>
    <dbReference type="NCBI Taxonomy" id="55785"/>
    <lineage>
        <taxon>Eukaryota</taxon>
        <taxon>Metazoa</taxon>
        <taxon>Ecdysozoa</taxon>
        <taxon>Nematoda</taxon>
        <taxon>Chromadorea</taxon>
        <taxon>Rhabditida</taxon>
        <taxon>Tylenchina</taxon>
        <taxon>Panagrolaimomorpha</taxon>
        <taxon>Panagrolaimoidea</taxon>
        <taxon>Panagrolaimidae</taxon>
        <taxon>Panagrolaimus</taxon>
    </lineage>
</organism>
<protein>
    <submittedName>
        <fullName evidence="2">Ig-like domain-containing protein</fullName>
    </submittedName>
</protein>
<dbReference type="Proteomes" id="UP000887580">
    <property type="component" value="Unplaced"/>
</dbReference>
<evidence type="ECO:0000313" key="1">
    <source>
        <dbReference type="Proteomes" id="UP000887580"/>
    </source>
</evidence>